<dbReference type="AlphaFoldDB" id="A0A6C0JDR5"/>
<feature type="region of interest" description="Disordered" evidence="1">
    <location>
        <begin position="356"/>
        <end position="441"/>
    </location>
</feature>
<feature type="compositionally biased region" description="Polar residues" evidence="1">
    <location>
        <begin position="16"/>
        <end position="26"/>
    </location>
</feature>
<name>A0A6C0JDR5_9ZZZZ</name>
<feature type="compositionally biased region" description="Polar residues" evidence="1">
    <location>
        <begin position="401"/>
        <end position="412"/>
    </location>
</feature>
<organism evidence="2">
    <name type="scientific">viral metagenome</name>
    <dbReference type="NCBI Taxonomy" id="1070528"/>
    <lineage>
        <taxon>unclassified sequences</taxon>
        <taxon>metagenomes</taxon>
        <taxon>organismal metagenomes</taxon>
    </lineage>
</organism>
<dbReference type="EMBL" id="MN740368">
    <property type="protein sequence ID" value="QHU03031.1"/>
    <property type="molecule type" value="Genomic_DNA"/>
</dbReference>
<proteinExistence type="predicted"/>
<sequence length="501" mass="54975">MAQVIEISDLGDIPSISLNKSDTTPDTPIEPIMKPNKPNRSVNFGGGIELLMNDKRKLGGGQGKKDSDINLDDLNDLEAELNDLSDATSNIKISNKPHVSKSGLFGQALSGGIKLNVDDLPSHNSGGVDSINISKVGKSTAGQNIRTADGFGKFNNIPIDPDKQISKQPKLSPQETLKEKFLTLRKLENLENKGVKLTKKYSMESSLDEMKGEYEMIISEKEKSNSIKFQGKMLMAAITGLEFLNNKFDPFDIKLDGFGEQVNENINDYDEIFSELHEKYKSKAKMAPELKLLFQLSGSAIMVHMTNTMFKSAMPGMDDIMRQNPELMQQFTQAAVNSMGQQNPGFGGFMNNMMGSNSSQRSMPPANVSTGPPPAPMKTRMDKSQRSQIPTNRPDMRMARNPTSAVDVNDNFQKVGPQPIKRSSKGSAPRRAEMKGPSDIGDILSGLKTKTVTMPRKNAVKVNNSSTVSIQDLKDISSAKTPSRSRHRKGKSEKTSISLDI</sequence>
<feature type="region of interest" description="Disordered" evidence="1">
    <location>
        <begin position="463"/>
        <end position="501"/>
    </location>
</feature>
<dbReference type="InterPro" id="IPR043910">
    <property type="entry name" value="DUF5767"/>
</dbReference>
<evidence type="ECO:0000256" key="1">
    <source>
        <dbReference type="SAM" id="MobiDB-lite"/>
    </source>
</evidence>
<feature type="region of interest" description="Disordered" evidence="1">
    <location>
        <begin position="15"/>
        <end position="41"/>
    </location>
</feature>
<reference evidence="2" key="1">
    <citation type="journal article" date="2020" name="Nature">
        <title>Giant virus diversity and host interactions through global metagenomics.</title>
        <authorList>
            <person name="Schulz F."/>
            <person name="Roux S."/>
            <person name="Paez-Espino D."/>
            <person name="Jungbluth S."/>
            <person name="Walsh D.A."/>
            <person name="Denef V.J."/>
            <person name="McMahon K.D."/>
            <person name="Konstantinidis K.T."/>
            <person name="Eloe-Fadrosh E.A."/>
            <person name="Kyrpides N.C."/>
            <person name="Woyke T."/>
        </authorList>
    </citation>
    <scope>NUCLEOTIDE SEQUENCE</scope>
    <source>
        <strain evidence="2">GVMAG-M-3300025890-48</strain>
    </source>
</reference>
<dbReference type="Pfam" id="PF19071">
    <property type="entry name" value="DUF5767"/>
    <property type="match status" value="1"/>
</dbReference>
<evidence type="ECO:0000313" key="2">
    <source>
        <dbReference type="EMBL" id="QHU03031.1"/>
    </source>
</evidence>
<protein>
    <submittedName>
        <fullName evidence="2">Uncharacterized protein</fullName>
    </submittedName>
</protein>
<accession>A0A6C0JDR5</accession>